<dbReference type="Proteomes" id="UP000650485">
    <property type="component" value="Unassembled WGS sequence"/>
</dbReference>
<name>A0A923NEK3_WEICO</name>
<accession>A0A923NEK3</accession>
<proteinExistence type="predicted"/>
<protein>
    <recommendedName>
        <fullName evidence="4">Amino acid permease/ SLC12A domain-containing protein</fullName>
    </recommendedName>
</protein>
<sequence length="111" mass="12267">MADKNAAPDSLNRGLSKRHVTMIAIGGTIGTGLFLGAGDSTIKKPSNFTVGWFLSFKTNQALNVSFEYIHLTIHIPQKHARIFKKECKKIHRCAMILLVAIKGLPFERDAC</sequence>
<evidence type="ECO:0000256" key="1">
    <source>
        <dbReference type="SAM" id="Phobius"/>
    </source>
</evidence>
<comment type="caution">
    <text evidence="2">The sequence shown here is derived from an EMBL/GenBank/DDBJ whole genome shotgun (WGS) entry which is preliminary data.</text>
</comment>
<keyword evidence="1" id="KW-0472">Membrane</keyword>
<reference evidence="2" key="1">
    <citation type="submission" date="2020-08" db="EMBL/GenBank/DDBJ databases">
        <title>Complete genome sequence of Weissella confusa strain FS54 provides insights into metabolic potential.</title>
        <authorList>
            <person name="Fhoula I."/>
            <person name="Najjari A."/>
            <person name="Lekired A."/>
            <person name="Bessrour-Aouam N."/>
            <person name="Jaballah S."/>
            <person name="Klibi N."/>
            <person name="Ouzari H.-I."/>
        </authorList>
    </citation>
    <scope>NUCLEOTIDE SEQUENCE</scope>
    <source>
        <strain evidence="2">FS54</strain>
    </source>
</reference>
<evidence type="ECO:0000313" key="2">
    <source>
        <dbReference type="EMBL" id="MBC6498543.1"/>
    </source>
</evidence>
<keyword evidence="1" id="KW-0812">Transmembrane</keyword>
<evidence type="ECO:0008006" key="4">
    <source>
        <dbReference type="Google" id="ProtNLM"/>
    </source>
</evidence>
<organism evidence="2 3">
    <name type="scientific">Weissella confusa</name>
    <name type="common">Lactobacillus confusus</name>
    <dbReference type="NCBI Taxonomy" id="1583"/>
    <lineage>
        <taxon>Bacteria</taxon>
        <taxon>Bacillati</taxon>
        <taxon>Bacillota</taxon>
        <taxon>Bacilli</taxon>
        <taxon>Lactobacillales</taxon>
        <taxon>Lactobacillaceae</taxon>
        <taxon>Weissella</taxon>
    </lineage>
</organism>
<feature type="transmembrane region" description="Helical" evidence="1">
    <location>
        <begin position="20"/>
        <end position="38"/>
    </location>
</feature>
<gene>
    <name evidence="2" type="ORF">H7R52_07135</name>
</gene>
<dbReference type="EMBL" id="JACSZT010000005">
    <property type="protein sequence ID" value="MBC6498543.1"/>
    <property type="molecule type" value="Genomic_DNA"/>
</dbReference>
<dbReference type="AlphaFoldDB" id="A0A923NEK3"/>
<evidence type="ECO:0000313" key="3">
    <source>
        <dbReference type="Proteomes" id="UP000650485"/>
    </source>
</evidence>
<keyword evidence="1" id="KW-1133">Transmembrane helix</keyword>